<evidence type="ECO:0000313" key="7">
    <source>
        <dbReference type="Proteomes" id="UP000698059"/>
    </source>
</evidence>
<dbReference type="InterPro" id="IPR016171">
    <property type="entry name" value="Vanillyl_alc_oxidase_C-sub2"/>
</dbReference>
<evidence type="ECO:0000259" key="5">
    <source>
        <dbReference type="PROSITE" id="PS51387"/>
    </source>
</evidence>
<keyword evidence="2" id="KW-0285">Flavoprotein</keyword>
<evidence type="ECO:0000313" key="6">
    <source>
        <dbReference type="EMBL" id="MBM7478767.1"/>
    </source>
</evidence>
<evidence type="ECO:0000256" key="3">
    <source>
        <dbReference type="ARBA" id="ARBA00022827"/>
    </source>
</evidence>
<dbReference type="InterPro" id="IPR016164">
    <property type="entry name" value="FAD-linked_Oxase-like_C"/>
</dbReference>
<dbReference type="SUPFAM" id="SSF55103">
    <property type="entry name" value="FAD-linked oxidases, C-terminal domain"/>
    <property type="match status" value="1"/>
</dbReference>
<organism evidence="6 7">
    <name type="scientific">Oerskovia jenensis</name>
    <dbReference type="NCBI Taxonomy" id="162169"/>
    <lineage>
        <taxon>Bacteria</taxon>
        <taxon>Bacillati</taxon>
        <taxon>Actinomycetota</taxon>
        <taxon>Actinomycetes</taxon>
        <taxon>Micrococcales</taxon>
        <taxon>Cellulomonadaceae</taxon>
        <taxon>Oerskovia</taxon>
    </lineage>
</organism>
<keyword evidence="7" id="KW-1185">Reference proteome</keyword>
<evidence type="ECO:0000256" key="1">
    <source>
        <dbReference type="ARBA" id="ARBA00001974"/>
    </source>
</evidence>
<dbReference type="PROSITE" id="PS51387">
    <property type="entry name" value="FAD_PCMH"/>
    <property type="match status" value="1"/>
</dbReference>
<dbReference type="RefSeq" id="WP_205306786.1">
    <property type="nucleotide sequence ID" value="NZ_BAAAVF010000026.1"/>
</dbReference>
<dbReference type="Proteomes" id="UP000698059">
    <property type="component" value="Unassembled WGS sequence"/>
</dbReference>
<dbReference type="Gene3D" id="1.10.45.10">
    <property type="entry name" value="Vanillyl-alcohol Oxidase, Chain A, domain 4"/>
    <property type="match status" value="1"/>
</dbReference>
<sequence>MTLIEALAREHPGITVLPASTRTAAYLHDAGTRAAAAGHDGPTVALPTTPHEVQALVRTAASLGVQVVPRGAGTGLSGGASARPDQLVISTERLRRIVEVAPLDELAVVEPGVLNADLNTHLAPYGLFYAPDPASHEISTLGGNIATNAGGLRCAKYGVTRESVLALDVVLADGSLISVGQRSVKGVTGLDLVSLFVGSEGVLGIVVGATLRLHPVPVARRTLTAFFPSTPDGARALAAITATPVRPAIVEFLDEPTLRDIDRASGSDLRTRGASLVLVEIDGYGIDEQERDLTAALVAVGGTVRAETAEDAQRLWELRRSGRGFGQGVPRWLVGEDIAVPRSALPDVYAYFSEIEARYGVDVSAVAHAGDGNLHPVVSRLISPGADPAVLPDDLIDAATDLVRFALSRGGTVSGEHGIGSTKLDWAGLELGERTVQAQRAIKHALDPDDLLNPGKAIPRADAYASAP</sequence>
<dbReference type="GO" id="GO:0003973">
    <property type="term" value="F:(S)-2-hydroxy-acid oxidase activity"/>
    <property type="evidence" value="ECO:0007669"/>
    <property type="project" value="UniProtKB-EC"/>
</dbReference>
<keyword evidence="3" id="KW-0274">FAD</keyword>
<evidence type="ECO:0000256" key="2">
    <source>
        <dbReference type="ARBA" id="ARBA00022630"/>
    </source>
</evidence>
<name>A0ABS2LEG5_9CELL</name>
<dbReference type="Pfam" id="PF02913">
    <property type="entry name" value="FAD-oxidase_C"/>
    <property type="match status" value="1"/>
</dbReference>
<dbReference type="PANTHER" id="PTHR42934">
    <property type="entry name" value="GLYCOLATE OXIDASE SUBUNIT GLCD"/>
    <property type="match status" value="1"/>
</dbReference>
<keyword evidence="4 6" id="KW-0560">Oxidoreductase</keyword>
<gene>
    <name evidence="6" type="ORF">JOD49_001687</name>
</gene>
<dbReference type="InterPro" id="IPR016166">
    <property type="entry name" value="FAD-bd_PCMH"/>
</dbReference>
<dbReference type="EC" id="1.1.3.15" evidence="6"/>
<proteinExistence type="predicted"/>
<dbReference type="EMBL" id="JAFBBO010000001">
    <property type="protein sequence ID" value="MBM7478767.1"/>
    <property type="molecule type" value="Genomic_DNA"/>
</dbReference>
<protein>
    <submittedName>
        <fullName evidence="6">Glycolate oxidase</fullName>
        <ecNumber evidence="6">1.1.3.15</ecNumber>
    </submittedName>
</protein>
<dbReference type="PANTHER" id="PTHR42934:SF2">
    <property type="entry name" value="GLYCOLATE OXIDASE SUBUNIT GLCD"/>
    <property type="match status" value="1"/>
</dbReference>
<dbReference type="SUPFAM" id="SSF56176">
    <property type="entry name" value="FAD-binding/transporter-associated domain-like"/>
    <property type="match status" value="1"/>
</dbReference>
<dbReference type="InterPro" id="IPR004113">
    <property type="entry name" value="FAD-bd_oxidored_4_C"/>
</dbReference>
<feature type="domain" description="FAD-binding PCMH-type" evidence="5">
    <location>
        <begin position="37"/>
        <end position="216"/>
    </location>
</feature>
<accession>A0ABS2LEG5</accession>
<dbReference type="Pfam" id="PF01565">
    <property type="entry name" value="FAD_binding_4"/>
    <property type="match status" value="1"/>
</dbReference>
<dbReference type="Gene3D" id="3.30.70.2740">
    <property type="match status" value="1"/>
</dbReference>
<dbReference type="InterPro" id="IPR051914">
    <property type="entry name" value="FAD-linked_OxidoTrans_Type4"/>
</dbReference>
<evidence type="ECO:0000256" key="4">
    <source>
        <dbReference type="ARBA" id="ARBA00023002"/>
    </source>
</evidence>
<comment type="caution">
    <text evidence="6">The sequence shown here is derived from an EMBL/GenBank/DDBJ whole genome shotgun (WGS) entry which is preliminary data.</text>
</comment>
<comment type="cofactor">
    <cofactor evidence="1">
        <name>FAD</name>
        <dbReference type="ChEBI" id="CHEBI:57692"/>
    </cofactor>
</comment>
<reference evidence="6 7" key="1">
    <citation type="submission" date="2021-01" db="EMBL/GenBank/DDBJ databases">
        <title>Sequencing the genomes of 1000 actinobacteria strains.</title>
        <authorList>
            <person name="Klenk H.-P."/>
        </authorList>
    </citation>
    <scope>NUCLEOTIDE SEQUENCE [LARGE SCALE GENOMIC DNA]</scope>
    <source>
        <strain evidence="6 7">DSM 46000</strain>
    </source>
</reference>
<dbReference type="InterPro" id="IPR016169">
    <property type="entry name" value="FAD-bd_PCMH_sub2"/>
</dbReference>
<dbReference type="InterPro" id="IPR006094">
    <property type="entry name" value="Oxid_FAD_bind_N"/>
</dbReference>
<dbReference type="InterPro" id="IPR036318">
    <property type="entry name" value="FAD-bd_PCMH-like_sf"/>
</dbReference>
<dbReference type="Gene3D" id="3.30.465.10">
    <property type="match status" value="1"/>
</dbReference>